<evidence type="ECO:0000259" key="4">
    <source>
        <dbReference type="PROSITE" id="PS50887"/>
    </source>
</evidence>
<evidence type="ECO:0000313" key="6">
    <source>
        <dbReference type="Proteomes" id="UP000198405"/>
    </source>
</evidence>
<dbReference type="Pfam" id="PF20966">
    <property type="entry name" value="MASE6"/>
    <property type="match status" value="1"/>
</dbReference>
<evidence type="ECO:0000256" key="1">
    <source>
        <dbReference type="ARBA" id="ARBA00012528"/>
    </source>
</evidence>
<keyword evidence="6" id="KW-1185">Reference proteome</keyword>
<accession>A0A239A7G1</accession>
<comment type="catalytic activity">
    <reaction evidence="2">
        <text>2 GTP = 3',3'-c-di-GMP + 2 diphosphate</text>
        <dbReference type="Rhea" id="RHEA:24898"/>
        <dbReference type="ChEBI" id="CHEBI:33019"/>
        <dbReference type="ChEBI" id="CHEBI:37565"/>
        <dbReference type="ChEBI" id="CHEBI:58805"/>
        <dbReference type="EC" id="2.7.7.65"/>
    </reaction>
</comment>
<feature type="transmembrane region" description="Helical" evidence="3">
    <location>
        <begin position="55"/>
        <end position="74"/>
    </location>
</feature>
<dbReference type="Proteomes" id="UP000198405">
    <property type="component" value="Unassembled WGS sequence"/>
</dbReference>
<dbReference type="EMBL" id="FZOB01000016">
    <property type="protein sequence ID" value="SNR91500.1"/>
    <property type="molecule type" value="Genomic_DNA"/>
</dbReference>
<dbReference type="InterPro" id="IPR048435">
    <property type="entry name" value="MASE6"/>
</dbReference>
<feature type="transmembrane region" description="Helical" evidence="3">
    <location>
        <begin position="81"/>
        <end position="99"/>
    </location>
</feature>
<dbReference type="EC" id="2.7.7.65" evidence="1"/>
<feature type="domain" description="GGDEF" evidence="4">
    <location>
        <begin position="216"/>
        <end position="344"/>
    </location>
</feature>
<dbReference type="SUPFAM" id="SSF55073">
    <property type="entry name" value="Nucleotide cyclase"/>
    <property type="match status" value="1"/>
</dbReference>
<dbReference type="PANTHER" id="PTHR45138:SF9">
    <property type="entry name" value="DIGUANYLATE CYCLASE DGCM-RELATED"/>
    <property type="match status" value="1"/>
</dbReference>
<proteinExistence type="predicted"/>
<evidence type="ECO:0000256" key="3">
    <source>
        <dbReference type="SAM" id="Phobius"/>
    </source>
</evidence>
<organism evidence="5 6">
    <name type="scientific">Desulfurobacterium atlanticum</name>
    <dbReference type="NCBI Taxonomy" id="240169"/>
    <lineage>
        <taxon>Bacteria</taxon>
        <taxon>Pseudomonadati</taxon>
        <taxon>Aquificota</taxon>
        <taxon>Aquificia</taxon>
        <taxon>Desulfurobacteriales</taxon>
        <taxon>Desulfurobacteriaceae</taxon>
        <taxon>Desulfurobacterium</taxon>
    </lineage>
</organism>
<dbReference type="InterPro" id="IPR000160">
    <property type="entry name" value="GGDEF_dom"/>
</dbReference>
<keyword evidence="3" id="KW-0812">Transmembrane</keyword>
<dbReference type="InterPro" id="IPR043128">
    <property type="entry name" value="Rev_trsase/Diguanyl_cyclase"/>
</dbReference>
<dbReference type="InterPro" id="IPR050469">
    <property type="entry name" value="Diguanylate_Cyclase"/>
</dbReference>
<sequence length="344" mass="39276">MGEQSIRGKRDICSLCDISELEGLRETILFYFILAGLVTVPFFGILRNYFLGKTVIAVAALISEFILIVAYFFYSKKKIAISKLMFLTAIGVMLVSLIFQNVKFMYMWFALFPAVAFMLFPAETGLIFSVIFGLIVFIADFFIHSSSNREVYFLQEMVVFYLFMIAGGFLYAKILERQKILLSWLVSEDSLTGVMTRRRFLELLDIEIPKAKRYQIPISAVIFDIDRFRELNKSHGSEAGNRMLKDIVEVIKENIRRADVVVRWGGDEFIVYLPFTDLKGAWSVAMKLKNAVDKVISNYAVEGISVSMGLAEFKGNKDKEEFIRRLEEALYIAKNKGGNVIESV</sequence>
<dbReference type="GO" id="GO:0052621">
    <property type="term" value="F:diguanylate cyclase activity"/>
    <property type="evidence" value="ECO:0007669"/>
    <property type="project" value="UniProtKB-EC"/>
</dbReference>
<feature type="transmembrane region" description="Helical" evidence="3">
    <location>
        <begin position="151"/>
        <end position="172"/>
    </location>
</feature>
<name>A0A239A7G1_9BACT</name>
<feature type="transmembrane region" description="Helical" evidence="3">
    <location>
        <begin position="28"/>
        <end position="49"/>
    </location>
</feature>
<keyword evidence="3" id="KW-0472">Membrane</keyword>
<keyword evidence="3" id="KW-1133">Transmembrane helix</keyword>
<gene>
    <name evidence="5" type="ORF">SAMN06265340_11612</name>
</gene>
<dbReference type="InterPro" id="IPR029787">
    <property type="entry name" value="Nucleotide_cyclase"/>
</dbReference>
<dbReference type="AlphaFoldDB" id="A0A239A7G1"/>
<protein>
    <recommendedName>
        <fullName evidence="1">diguanylate cyclase</fullName>
        <ecNumber evidence="1">2.7.7.65</ecNumber>
    </recommendedName>
</protein>
<dbReference type="Gene3D" id="3.30.70.270">
    <property type="match status" value="1"/>
</dbReference>
<dbReference type="PROSITE" id="PS50887">
    <property type="entry name" value="GGDEF"/>
    <property type="match status" value="1"/>
</dbReference>
<evidence type="ECO:0000256" key="2">
    <source>
        <dbReference type="ARBA" id="ARBA00034247"/>
    </source>
</evidence>
<dbReference type="PANTHER" id="PTHR45138">
    <property type="entry name" value="REGULATORY COMPONENTS OF SENSORY TRANSDUCTION SYSTEM"/>
    <property type="match status" value="1"/>
</dbReference>
<dbReference type="NCBIfam" id="TIGR00254">
    <property type="entry name" value="GGDEF"/>
    <property type="match status" value="1"/>
</dbReference>
<dbReference type="CDD" id="cd01949">
    <property type="entry name" value="GGDEF"/>
    <property type="match status" value="1"/>
</dbReference>
<evidence type="ECO:0000313" key="5">
    <source>
        <dbReference type="EMBL" id="SNR91500.1"/>
    </source>
</evidence>
<feature type="transmembrane region" description="Helical" evidence="3">
    <location>
        <begin position="126"/>
        <end position="145"/>
    </location>
</feature>
<dbReference type="RefSeq" id="WP_089323672.1">
    <property type="nucleotide sequence ID" value="NZ_FZOB01000016.1"/>
</dbReference>
<dbReference type="SMART" id="SM00267">
    <property type="entry name" value="GGDEF"/>
    <property type="match status" value="1"/>
</dbReference>
<dbReference type="Pfam" id="PF00990">
    <property type="entry name" value="GGDEF"/>
    <property type="match status" value="1"/>
</dbReference>
<dbReference type="OrthoDB" id="9759607at2"/>
<reference evidence="6" key="1">
    <citation type="submission" date="2017-06" db="EMBL/GenBank/DDBJ databases">
        <authorList>
            <person name="Varghese N."/>
            <person name="Submissions S."/>
        </authorList>
    </citation>
    <scope>NUCLEOTIDE SEQUENCE [LARGE SCALE GENOMIC DNA]</scope>
    <source>
        <strain evidence="6">DSM 15668</strain>
    </source>
</reference>